<dbReference type="OrthoDB" id="610337at2759"/>
<comment type="caution">
    <text evidence="2">The sequence shown here is derived from an EMBL/GenBank/DDBJ whole genome shotgun (WGS) entry which is preliminary data.</text>
</comment>
<dbReference type="Pfam" id="PF12937">
    <property type="entry name" value="F-box-like"/>
    <property type="match status" value="1"/>
</dbReference>
<dbReference type="InParanoid" id="A0A200R9G9"/>
<keyword evidence="3" id="KW-1185">Reference proteome</keyword>
<sequence>MKLESKNRFEIGSMENLLPMEIIFDIFSRLPFELVFECRRVCKTWRNIIYNPSFAHFYLQTGRQLPQFDDYDHNFNNKCNSIFNADSDEVGLGLLFLIRFSDKDKGNVGLYFGEYDENQIGKYSYEKLTKINHPPINKPNEFAMVGSCNGLICFSVPQYPIYDPVYIFNPITREYINLPRFNIKKRTDYWTGHMVCGFGYHPTTNYEYKVVRIYYCGKRPIGEVQVYTLGDGRGWRKKGKIPWSLSTMIHTKTYPPPSPGILANGALYWMNKEQKIVAFDLADEEFRVVSPPPCFLPTGYNEYKHCFQLRELGRCLCVVHQVRGECVEIWSFKKTKNGTSYKMKEEEYLSWTWSREFRIRWEGQHKNEYEPFALTKSGEVLLLYNHKILFRYDPKTATLKKLVVDDGTGLKYFQGVPHMNSFVSLKALGERCKTRRRYMCKDK</sequence>
<protein>
    <submittedName>
        <fullName evidence="2">F-box domain</fullName>
    </submittedName>
</protein>
<dbReference type="PANTHER" id="PTHR31672">
    <property type="entry name" value="BNACNNG10540D PROTEIN"/>
    <property type="match status" value="1"/>
</dbReference>
<evidence type="ECO:0000313" key="3">
    <source>
        <dbReference type="Proteomes" id="UP000195402"/>
    </source>
</evidence>
<dbReference type="PROSITE" id="PS50181">
    <property type="entry name" value="FBOX"/>
    <property type="match status" value="1"/>
</dbReference>
<gene>
    <name evidence="2" type="ORF">BVC80_7077g3</name>
</gene>
<proteinExistence type="predicted"/>
<evidence type="ECO:0000259" key="1">
    <source>
        <dbReference type="PROSITE" id="PS50181"/>
    </source>
</evidence>
<dbReference type="EMBL" id="MVGT01000191">
    <property type="protein sequence ID" value="OVA19374.1"/>
    <property type="molecule type" value="Genomic_DNA"/>
</dbReference>
<dbReference type="PANTHER" id="PTHR31672:SF13">
    <property type="entry name" value="F-BOX PROTEIN CPR30-LIKE"/>
    <property type="match status" value="1"/>
</dbReference>
<dbReference type="Gene3D" id="1.20.1280.50">
    <property type="match status" value="1"/>
</dbReference>
<dbReference type="Proteomes" id="UP000195402">
    <property type="component" value="Unassembled WGS sequence"/>
</dbReference>
<evidence type="ECO:0000313" key="2">
    <source>
        <dbReference type="EMBL" id="OVA19374.1"/>
    </source>
</evidence>
<dbReference type="STRING" id="56857.A0A200R9G9"/>
<name>A0A200R9G9_MACCD</name>
<organism evidence="2 3">
    <name type="scientific">Macleaya cordata</name>
    <name type="common">Five-seeded plume-poppy</name>
    <name type="synonym">Bocconia cordata</name>
    <dbReference type="NCBI Taxonomy" id="56857"/>
    <lineage>
        <taxon>Eukaryota</taxon>
        <taxon>Viridiplantae</taxon>
        <taxon>Streptophyta</taxon>
        <taxon>Embryophyta</taxon>
        <taxon>Tracheophyta</taxon>
        <taxon>Spermatophyta</taxon>
        <taxon>Magnoliopsida</taxon>
        <taxon>Ranunculales</taxon>
        <taxon>Papaveraceae</taxon>
        <taxon>Papaveroideae</taxon>
        <taxon>Macleaya</taxon>
    </lineage>
</organism>
<feature type="domain" description="F-box" evidence="1">
    <location>
        <begin position="12"/>
        <end position="61"/>
    </location>
</feature>
<dbReference type="AlphaFoldDB" id="A0A200R9G9"/>
<dbReference type="InterPro" id="IPR013187">
    <property type="entry name" value="F-box-assoc_dom_typ3"/>
</dbReference>
<accession>A0A200R9G9</accession>
<dbReference type="InterPro" id="IPR050796">
    <property type="entry name" value="SCF_F-box_component"/>
</dbReference>
<dbReference type="SMART" id="SM00256">
    <property type="entry name" value="FBOX"/>
    <property type="match status" value="1"/>
</dbReference>
<dbReference type="Pfam" id="PF08268">
    <property type="entry name" value="FBA_3"/>
    <property type="match status" value="1"/>
</dbReference>
<reference evidence="2 3" key="1">
    <citation type="journal article" date="2017" name="Mol. Plant">
        <title>The Genome of Medicinal Plant Macleaya cordata Provides New Insights into Benzylisoquinoline Alkaloids Metabolism.</title>
        <authorList>
            <person name="Liu X."/>
            <person name="Liu Y."/>
            <person name="Huang P."/>
            <person name="Ma Y."/>
            <person name="Qing Z."/>
            <person name="Tang Q."/>
            <person name="Cao H."/>
            <person name="Cheng P."/>
            <person name="Zheng Y."/>
            <person name="Yuan Z."/>
            <person name="Zhou Y."/>
            <person name="Liu J."/>
            <person name="Tang Z."/>
            <person name="Zhuo Y."/>
            <person name="Zhang Y."/>
            <person name="Yu L."/>
            <person name="Huang J."/>
            <person name="Yang P."/>
            <person name="Peng Q."/>
            <person name="Zhang J."/>
            <person name="Jiang W."/>
            <person name="Zhang Z."/>
            <person name="Lin K."/>
            <person name="Ro D.K."/>
            <person name="Chen X."/>
            <person name="Xiong X."/>
            <person name="Shang Y."/>
            <person name="Huang S."/>
            <person name="Zeng J."/>
        </authorList>
    </citation>
    <scope>NUCLEOTIDE SEQUENCE [LARGE SCALE GENOMIC DNA]</scope>
    <source>
        <strain evidence="3">cv. BLH2017</strain>
        <tissue evidence="2">Root</tissue>
    </source>
</reference>
<dbReference type="FunCoup" id="A0A200R9G9">
    <property type="interactions" value="420"/>
</dbReference>
<dbReference type="NCBIfam" id="TIGR01640">
    <property type="entry name" value="F_box_assoc_1"/>
    <property type="match status" value="1"/>
</dbReference>
<dbReference type="InterPro" id="IPR001810">
    <property type="entry name" value="F-box_dom"/>
</dbReference>
<dbReference type="InterPro" id="IPR036047">
    <property type="entry name" value="F-box-like_dom_sf"/>
</dbReference>
<dbReference type="InterPro" id="IPR017451">
    <property type="entry name" value="F-box-assoc_interact_dom"/>
</dbReference>
<dbReference type="SUPFAM" id="SSF81383">
    <property type="entry name" value="F-box domain"/>
    <property type="match status" value="1"/>
</dbReference>